<evidence type="ECO:0000256" key="7">
    <source>
        <dbReference type="ARBA" id="ARBA00023186"/>
    </source>
</evidence>
<dbReference type="GO" id="GO:0015031">
    <property type="term" value="P:protein transport"/>
    <property type="evidence" value="ECO:0007669"/>
    <property type="project" value="UniProtKB-UniRule"/>
</dbReference>
<dbReference type="GO" id="GO:0043335">
    <property type="term" value="P:protein unfolding"/>
    <property type="evidence" value="ECO:0007669"/>
    <property type="project" value="TreeGrafter"/>
</dbReference>
<organism evidence="16 17">
    <name type="scientific">Candidatus Jidaibacter acanthamoebae</name>
    <dbReference type="NCBI Taxonomy" id="86105"/>
    <lineage>
        <taxon>Bacteria</taxon>
        <taxon>Pseudomonadati</taxon>
        <taxon>Pseudomonadota</taxon>
        <taxon>Alphaproteobacteria</taxon>
        <taxon>Rickettsiales</taxon>
        <taxon>Candidatus Midichloriaceae</taxon>
        <taxon>Candidatus Jidaibacter</taxon>
    </lineage>
</organism>
<dbReference type="GO" id="GO:0005737">
    <property type="term" value="C:cytoplasm"/>
    <property type="evidence" value="ECO:0007669"/>
    <property type="project" value="UniProtKB-SubCell"/>
</dbReference>
<comment type="catalytic activity">
    <reaction evidence="1 12 13">
        <text>[protein]-peptidylproline (omega=180) = [protein]-peptidylproline (omega=0)</text>
        <dbReference type="Rhea" id="RHEA:16237"/>
        <dbReference type="Rhea" id="RHEA-COMP:10747"/>
        <dbReference type="Rhea" id="RHEA-COMP:10748"/>
        <dbReference type="ChEBI" id="CHEBI:83833"/>
        <dbReference type="ChEBI" id="CHEBI:83834"/>
        <dbReference type="EC" id="5.2.1.8"/>
    </reaction>
</comment>
<keyword evidence="7 12" id="KW-0143">Chaperone</keyword>
<evidence type="ECO:0000256" key="8">
    <source>
        <dbReference type="ARBA" id="ARBA00023235"/>
    </source>
</evidence>
<dbReference type="GO" id="GO:0043022">
    <property type="term" value="F:ribosome binding"/>
    <property type="evidence" value="ECO:0007669"/>
    <property type="project" value="TreeGrafter"/>
</dbReference>
<evidence type="ECO:0000259" key="15">
    <source>
        <dbReference type="PROSITE" id="PS50059"/>
    </source>
</evidence>
<evidence type="ECO:0000256" key="2">
    <source>
        <dbReference type="ARBA" id="ARBA00005464"/>
    </source>
</evidence>
<dbReference type="SUPFAM" id="SSF109998">
    <property type="entry name" value="Triger factor/SurA peptide-binding domain-like"/>
    <property type="match status" value="1"/>
</dbReference>
<evidence type="ECO:0000313" key="16">
    <source>
        <dbReference type="EMBL" id="KIE05408.1"/>
    </source>
</evidence>
<dbReference type="Gene3D" id="3.30.70.1050">
    <property type="entry name" value="Trigger factor ribosome-binding domain"/>
    <property type="match status" value="1"/>
</dbReference>
<dbReference type="Proteomes" id="UP000031258">
    <property type="component" value="Unassembled WGS sequence"/>
</dbReference>
<reference evidence="16 17" key="1">
    <citation type="submission" date="2014-11" db="EMBL/GenBank/DDBJ databases">
        <title>A Rickettsiales Symbiont of Amoebae With Ancient Features.</title>
        <authorList>
            <person name="Schulz F."/>
            <person name="Martijn J."/>
            <person name="Wascher F."/>
            <person name="Kostanjsek R."/>
            <person name="Ettema T.J."/>
            <person name="Horn M."/>
        </authorList>
    </citation>
    <scope>NUCLEOTIDE SEQUENCE [LARGE SCALE GENOMIC DNA]</scope>
    <source>
        <strain evidence="16 17">UWC36</strain>
    </source>
</reference>
<feature type="domain" description="PPIase FKBP-type" evidence="15">
    <location>
        <begin position="166"/>
        <end position="251"/>
    </location>
</feature>
<dbReference type="HAMAP" id="MF_00303">
    <property type="entry name" value="Trigger_factor_Tig"/>
    <property type="match status" value="1"/>
</dbReference>
<sequence length="446" mass="50851">MMPTSIETLESNGLNRKFSFSLPAKPILDKVEKEIEEQAKTFKMAGFRDGKVPLPIVRKRIGEQVLSKTIETVIDEALRDHFSKNNIRPALQPYVEVKSFDDKSNLVFEAKVEIFPEVPTVNWDELEIETLDIEVTDEDLKKAHEDILKNFKNFEAAEDSYAAKKGDAVMIDFIGKVEGEEFEGGKGEGIRLELGSNQFIPGFEDQLIGVKKGDTKDVNVTFPADYTSKALAGKAATFEVKVNEVLTPEAVDNIDDEFAKKLGLESLEKLNEMIKQKIKADFEGVARLRTKKLLFDAIDGKYNFEVPEGMFKLDFEMMWNEIKKQHEKNPENFNKPLDELEDEYKKIAARRVRLGILLAETAKNNNINVEERDLQQAVYAEAMQRPGQEKLVIDFYSKKENLERLKGPLLEEKAVDFILTKVKTNKKMISSQEFFENYAKDLTAAN</sequence>
<comment type="function">
    <text evidence="10 12">Involved in protein export. Acts as a chaperone by maintaining the newly synthesized protein in an open conformation. Functions as a peptidyl-prolyl cis-trans isomerase.</text>
</comment>
<comment type="subcellular location">
    <subcellularLocation>
        <location evidence="12">Cytoplasm</location>
    </subcellularLocation>
    <text evidence="12">About half TF is bound to the ribosome near the polypeptide exit tunnel while the other half is free in the cytoplasm.</text>
</comment>
<keyword evidence="5 12" id="KW-0132">Cell division</keyword>
<dbReference type="STRING" id="86105.NF27_DT01820"/>
<evidence type="ECO:0000256" key="12">
    <source>
        <dbReference type="HAMAP-Rule" id="MF_00303"/>
    </source>
</evidence>
<evidence type="ECO:0000256" key="14">
    <source>
        <dbReference type="RuleBase" id="RU003914"/>
    </source>
</evidence>
<keyword evidence="17" id="KW-1185">Reference proteome</keyword>
<keyword evidence="9 12" id="KW-0131">Cell cycle</keyword>
<dbReference type="InterPro" id="IPR008880">
    <property type="entry name" value="Trigger_fac_C"/>
</dbReference>
<dbReference type="SUPFAM" id="SSF54534">
    <property type="entry name" value="FKBP-like"/>
    <property type="match status" value="1"/>
</dbReference>
<dbReference type="PROSITE" id="PS50059">
    <property type="entry name" value="FKBP_PPIASE"/>
    <property type="match status" value="1"/>
</dbReference>
<dbReference type="Pfam" id="PF05698">
    <property type="entry name" value="Trigger_C"/>
    <property type="match status" value="1"/>
</dbReference>
<dbReference type="PATRIC" id="fig|86105.3.peg.984"/>
<dbReference type="GO" id="GO:0051301">
    <property type="term" value="P:cell division"/>
    <property type="evidence" value="ECO:0007669"/>
    <property type="project" value="UniProtKB-KW"/>
</dbReference>
<gene>
    <name evidence="16" type="primary">tig_2</name>
    <name evidence="12" type="synonym">tig</name>
    <name evidence="16" type="ORF">NF27_DT01820</name>
</gene>
<dbReference type="EC" id="5.2.1.8" evidence="3 12"/>
<evidence type="ECO:0000256" key="5">
    <source>
        <dbReference type="ARBA" id="ARBA00022618"/>
    </source>
</evidence>
<comment type="domain">
    <text evidence="12">Consists of 3 domains; the N-terminus binds the ribosome, the middle domain has PPIase activity, while the C-terminus has intrinsic chaperone activity on its own.</text>
</comment>
<evidence type="ECO:0000256" key="13">
    <source>
        <dbReference type="PROSITE-ProRule" id="PRU00277"/>
    </source>
</evidence>
<dbReference type="InterPro" id="IPR001179">
    <property type="entry name" value="PPIase_FKBP_dom"/>
</dbReference>
<evidence type="ECO:0000256" key="3">
    <source>
        <dbReference type="ARBA" id="ARBA00013194"/>
    </source>
</evidence>
<dbReference type="Gene3D" id="1.10.3120.10">
    <property type="entry name" value="Trigger factor, C-terminal domain"/>
    <property type="match status" value="1"/>
</dbReference>
<protein>
    <recommendedName>
        <fullName evidence="4 12">Trigger factor</fullName>
        <shortName evidence="12">TF</shortName>
        <ecNumber evidence="3 12">5.2.1.8</ecNumber>
    </recommendedName>
    <alternativeName>
        <fullName evidence="11 12">PPIase</fullName>
    </alternativeName>
</protein>
<dbReference type="AlphaFoldDB" id="A0A0C1QMY5"/>
<dbReference type="Gene3D" id="3.10.50.40">
    <property type="match status" value="1"/>
</dbReference>
<dbReference type="InterPro" id="IPR027304">
    <property type="entry name" value="Trigger_fact/SurA_dom_sf"/>
</dbReference>
<dbReference type="FunFam" id="3.10.50.40:FF:000001">
    <property type="entry name" value="Trigger factor"/>
    <property type="match status" value="1"/>
</dbReference>
<dbReference type="InterPro" id="IPR036611">
    <property type="entry name" value="Trigger_fac_ribosome-bd_sf"/>
</dbReference>
<dbReference type="InterPro" id="IPR005215">
    <property type="entry name" value="Trig_fac"/>
</dbReference>
<dbReference type="GO" id="GO:0003755">
    <property type="term" value="F:peptidyl-prolyl cis-trans isomerase activity"/>
    <property type="evidence" value="ECO:0007669"/>
    <property type="project" value="UniProtKB-UniRule"/>
</dbReference>
<dbReference type="Pfam" id="PF00254">
    <property type="entry name" value="FKBP_C"/>
    <property type="match status" value="1"/>
</dbReference>
<evidence type="ECO:0000256" key="1">
    <source>
        <dbReference type="ARBA" id="ARBA00000971"/>
    </source>
</evidence>
<dbReference type="PANTHER" id="PTHR30560">
    <property type="entry name" value="TRIGGER FACTOR CHAPERONE AND PEPTIDYL-PROLYL CIS/TRANS ISOMERASE"/>
    <property type="match status" value="1"/>
</dbReference>
<accession>A0A0C1QMY5</accession>
<dbReference type="PANTHER" id="PTHR30560:SF3">
    <property type="entry name" value="TRIGGER FACTOR-LIKE PROTEIN TIG, CHLOROPLASTIC"/>
    <property type="match status" value="1"/>
</dbReference>
<dbReference type="PIRSF" id="PIRSF003095">
    <property type="entry name" value="Trigger_factor"/>
    <property type="match status" value="1"/>
</dbReference>
<dbReference type="InterPro" id="IPR046357">
    <property type="entry name" value="PPIase_dom_sf"/>
</dbReference>
<evidence type="ECO:0000313" key="17">
    <source>
        <dbReference type="Proteomes" id="UP000031258"/>
    </source>
</evidence>
<keyword evidence="12" id="KW-0963">Cytoplasm</keyword>
<evidence type="ECO:0000256" key="4">
    <source>
        <dbReference type="ARBA" id="ARBA00016902"/>
    </source>
</evidence>
<evidence type="ECO:0000256" key="11">
    <source>
        <dbReference type="ARBA" id="ARBA00029986"/>
    </source>
</evidence>
<dbReference type="NCBIfam" id="TIGR00115">
    <property type="entry name" value="tig"/>
    <property type="match status" value="1"/>
</dbReference>
<dbReference type="InterPro" id="IPR008881">
    <property type="entry name" value="Trigger_fac_ribosome-bd_bac"/>
</dbReference>
<dbReference type="InterPro" id="IPR037041">
    <property type="entry name" value="Trigger_fac_C_sf"/>
</dbReference>
<dbReference type="Pfam" id="PF05697">
    <property type="entry name" value="Trigger_N"/>
    <property type="match status" value="1"/>
</dbReference>
<evidence type="ECO:0000256" key="9">
    <source>
        <dbReference type="ARBA" id="ARBA00023306"/>
    </source>
</evidence>
<name>A0A0C1QMY5_9RICK</name>
<comment type="caution">
    <text evidence="16">The sequence shown here is derived from an EMBL/GenBank/DDBJ whole genome shotgun (WGS) entry which is preliminary data.</text>
</comment>
<dbReference type="SUPFAM" id="SSF102735">
    <property type="entry name" value="Trigger factor ribosome-binding domain"/>
    <property type="match status" value="1"/>
</dbReference>
<dbReference type="GO" id="GO:0044183">
    <property type="term" value="F:protein folding chaperone"/>
    <property type="evidence" value="ECO:0007669"/>
    <property type="project" value="TreeGrafter"/>
</dbReference>
<keyword evidence="6 12" id="KW-0697">Rotamase</keyword>
<dbReference type="EMBL" id="JSWE01000096">
    <property type="protein sequence ID" value="KIE05408.1"/>
    <property type="molecule type" value="Genomic_DNA"/>
</dbReference>
<evidence type="ECO:0000256" key="6">
    <source>
        <dbReference type="ARBA" id="ARBA00023110"/>
    </source>
</evidence>
<dbReference type="GO" id="GO:0051083">
    <property type="term" value="P:'de novo' cotranslational protein folding"/>
    <property type="evidence" value="ECO:0007669"/>
    <property type="project" value="TreeGrafter"/>
</dbReference>
<comment type="similarity">
    <text evidence="2 12 14">Belongs to the FKBP-type PPIase family. Tig subfamily.</text>
</comment>
<proteinExistence type="inferred from homology"/>
<keyword evidence="8 12" id="KW-0413">Isomerase</keyword>
<evidence type="ECO:0000256" key="10">
    <source>
        <dbReference type="ARBA" id="ARBA00024849"/>
    </source>
</evidence>